<organism evidence="1 2">
    <name type="scientific">Aphanothece sacrum FPU1</name>
    <dbReference type="NCBI Taxonomy" id="1920663"/>
    <lineage>
        <taxon>Bacteria</taxon>
        <taxon>Bacillati</taxon>
        <taxon>Cyanobacteriota</taxon>
        <taxon>Cyanophyceae</taxon>
        <taxon>Oscillatoriophycideae</taxon>
        <taxon>Chroococcales</taxon>
        <taxon>Aphanothecaceae</taxon>
        <taxon>Aphanothece</taxon>
    </lineage>
</organism>
<gene>
    <name evidence="1" type="ORF">AsFPU1_2185</name>
</gene>
<evidence type="ECO:0000313" key="2">
    <source>
        <dbReference type="Proteomes" id="UP000287247"/>
    </source>
</evidence>
<evidence type="ECO:0000313" key="1">
    <source>
        <dbReference type="EMBL" id="GBF80780.1"/>
    </source>
</evidence>
<proteinExistence type="predicted"/>
<dbReference type="RefSeq" id="WP_124970544.1">
    <property type="nucleotide sequence ID" value="NZ_BDQK01000013.1"/>
</dbReference>
<dbReference type="Proteomes" id="UP000287247">
    <property type="component" value="Unassembled WGS sequence"/>
</dbReference>
<name>A0A401IHW2_APHSA</name>
<dbReference type="Pfam" id="PF11209">
    <property type="entry name" value="LmeA"/>
    <property type="match status" value="1"/>
</dbReference>
<keyword evidence="2" id="KW-1185">Reference proteome</keyword>
<evidence type="ECO:0008006" key="3">
    <source>
        <dbReference type="Google" id="ProtNLM"/>
    </source>
</evidence>
<protein>
    <recommendedName>
        <fullName evidence="3">DUF2993 domain-containing protein</fullName>
    </recommendedName>
</protein>
<dbReference type="AlphaFoldDB" id="A0A401IHW2"/>
<sequence>MWITQSSNLISKFLSPAVQLWLRSQVDQVETLQIKIQGSDRQILGGYLPGVLLNSDRAIYQGLHLGQVQLTGENIRINIGQVLKGKPLQLLEAIRISGEIHLSATDLQASLPSALLADGFKELLISLLEHQQVSDPVQQLNAYEITWHSASLAESCFILQGVLTHDQVTSDLKIQANLELISPQLLKLSSVTIEGMPECDKYCLEELQVDLGSDVAINTFKVEADKIVCQGELLIRP</sequence>
<dbReference type="InterPro" id="IPR021373">
    <property type="entry name" value="DUF2993"/>
</dbReference>
<dbReference type="OrthoDB" id="460303at2"/>
<reference evidence="2" key="1">
    <citation type="submission" date="2017-05" db="EMBL/GenBank/DDBJ databases">
        <title>Physiological properties and genetic analysis related to exopolysaccharide production of fresh-water unicellular cyanobacterium Aphanothece sacrum, Suizenji Nori, that has been cultured as a food source in Japan.</title>
        <authorList>
            <person name="Kanesaki Y."/>
            <person name="Yoshikawa S."/>
            <person name="Ohki K."/>
        </authorList>
    </citation>
    <scope>NUCLEOTIDE SEQUENCE [LARGE SCALE GENOMIC DNA]</scope>
    <source>
        <strain evidence="2">FPU1</strain>
    </source>
</reference>
<dbReference type="EMBL" id="BDQK01000013">
    <property type="protein sequence ID" value="GBF80780.1"/>
    <property type="molecule type" value="Genomic_DNA"/>
</dbReference>
<accession>A0A401IHW2</accession>
<comment type="caution">
    <text evidence="1">The sequence shown here is derived from an EMBL/GenBank/DDBJ whole genome shotgun (WGS) entry which is preliminary data.</text>
</comment>